<evidence type="ECO:0000256" key="1">
    <source>
        <dbReference type="SAM" id="MobiDB-lite"/>
    </source>
</evidence>
<name>A0A6A3DAZ1_9STRA</name>
<proteinExistence type="predicted"/>
<evidence type="ECO:0000313" key="3">
    <source>
        <dbReference type="EMBL" id="KAE9056450.1"/>
    </source>
</evidence>
<reference evidence="6 7" key="1">
    <citation type="submission" date="2018-08" db="EMBL/GenBank/DDBJ databases">
        <title>Genomic investigation of the strawberry pathogen Phytophthora fragariae indicates pathogenicity is determined by transcriptional variation in three key races.</title>
        <authorList>
            <person name="Adams T.M."/>
            <person name="Armitage A.D."/>
            <person name="Sobczyk M.K."/>
            <person name="Bates H.J."/>
            <person name="Dunwell J.M."/>
            <person name="Nellist C.F."/>
            <person name="Harrison R.J."/>
        </authorList>
    </citation>
    <scope>NUCLEOTIDE SEQUENCE [LARGE SCALE GENOMIC DNA]</scope>
    <source>
        <strain evidence="3 7">NOV-5</strain>
        <strain evidence="4 8">NOV-71</strain>
        <strain evidence="5 9">NOV-77</strain>
        <strain evidence="2 6">NOV-9</strain>
    </source>
</reference>
<organism evidence="2 6">
    <name type="scientific">Phytophthora fragariae</name>
    <dbReference type="NCBI Taxonomy" id="53985"/>
    <lineage>
        <taxon>Eukaryota</taxon>
        <taxon>Sar</taxon>
        <taxon>Stramenopiles</taxon>
        <taxon>Oomycota</taxon>
        <taxon>Peronosporomycetes</taxon>
        <taxon>Peronosporales</taxon>
        <taxon>Peronosporaceae</taxon>
        <taxon>Phytophthora</taxon>
    </lineage>
</organism>
<dbReference type="AlphaFoldDB" id="A0A6A3DAZ1"/>
<dbReference type="EMBL" id="QXGF01009089">
    <property type="protein sequence ID" value="KAE8916757.1"/>
    <property type="molecule type" value="Genomic_DNA"/>
</dbReference>
<dbReference type="Proteomes" id="UP000441208">
    <property type="component" value="Unassembled WGS sequence"/>
</dbReference>
<comment type="caution">
    <text evidence="2">The sequence shown here is derived from an EMBL/GenBank/DDBJ whole genome shotgun (WGS) entry which is preliminary data.</text>
</comment>
<dbReference type="EMBL" id="QXGA01009555">
    <property type="protein sequence ID" value="KAE9056450.1"/>
    <property type="molecule type" value="Genomic_DNA"/>
</dbReference>
<accession>A0A6A3DAZ1</accession>
<evidence type="ECO:0000313" key="5">
    <source>
        <dbReference type="EMBL" id="KAE9260668.1"/>
    </source>
</evidence>
<evidence type="ECO:0000313" key="6">
    <source>
        <dbReference type="Proteomes" id="UP000429523"/>
    </source>
</evidence>
<dbReference type="Proteomes" id="UP000440732">
    <property type="component" value="Unassembled WGS sequence"/>
</dbReference>
<sequence>MLAHPSTPTHMPVHPRVLSPMQMPVRQRVRSPTRMLVHPHPRLMLVVPMRTPMSALAPAITVA</sequence>
<dbReference type="EMBL" id="QXFY01010924">
    <property type="protein sequence ID" value="KAE9260668.1"/>
    <property type="molecule type" value="Genomic_DNA"/>
</dbReference>
<gene>
    <name evidence="3" type="ORF">PF006_g32673</name>
    <name evidence="4" type="ORF">PF007_g31911</name>
    <name evidence="5" type="ORF">PF008_g33045</name>
    <name evidence="2" type="ORF">PF009_g32920</name>
</gene>
<protein>
    <submittedName>
        <fullName evidence="2">Uncharacterized protein</fullName>
    </submittedName>
</protein>
<evidence type="ECO:0000313" key="7">
    <source>
        <dbReference type="Proteomes" id="UP000440732"/>
    </source>
</evidence>
<evidence type="ECO:0000313" key="2">
    <source>
        <dbReference type="EMBL" id="KAE8916757.1"/>
    </source>
</evidence>
<evidence type="ECO:0000313" key="8">
    <source>
        <dbReference type="Proteomes" id="UP000441208"/>
    </source>
</evidence>
<dbReference type="Proteomes" id="UP000486351">
    <property type="component" value="Unassembled WGS sequence"/>
</dbReference>
<dbReference type="Proteomes" id="UP000429523">
    <property type="component" value="Unassembled WGS sequence"/>
</dbReference>
<dbReference type="EMBL" id="QXFZ01007659">
    <property type="protein sequence ID" value="KAE9056678.1"/>
    <property type="molecule type" value="Genomic_DNA"/>
</dbReference>
<feature type="region of interest" description="Disordered" evidence="1">
    <location>
        <begin position="1"/>
        <end position="23"/>
    </location>
</feature>
<evidence type="ECO:0000313" key="4">
    <source>
        <dbReference type="EMBL" id="KAE9056678.1"/>
    </source>
</evidence>
<evidence type="ECO:0000313" key="9">
    <source>
        <dbReference type="Proteomes" id="UP000486351"/>
    </source>
</evidence>